<evidence type="ECO:0000313" key="1">
    <source>
        <dbReference type="EMBL" id="MBX60336.1"/>
    </source>
</evidence>
<proteinExistence type="predicted"/>
<sequence length="35" mass="3872">MLPRDIMSGGKFCRTLISVQIIVEAMDGHGHEDTL</sequence>
<protein>
    <submittedName>
        <fullName evidence="1">Uncharacterized protein</fullName>
    </submittedName>
</protein>
<name>A0A2P2Q015_RHIMU</name>
<organism evidence="1">
    <name type="scientific">Rhizophora mucronata</name>
    <name type="common">Asiatic mangrove</name>
    <dbReference type="NCBI Taxonomy" id="61149"/>
    <lineage>
        <taxon>Eukaryota</taxon>
        <taxon>Viridiplantae</taxon>
        <taxon>Streptophyta</taxon>
        <taxon>Embryophyta</taxon>
        <taxon>Tracheophyta</taxon>
        <taxon>Spermatophyta</taxon>
        <taxon>Magnoliopsida</taxon>
        <taxon>eudicotyledons</taxon>
        <taxon>Gunneridae</taxon>
        <taxon>Pentapetalae</taxon>
        <taxon>rosids</taxon>
        <taxon>fabids</taxon>
        <taxon>Malpighiales</taxon>
        <taxon>Rhizophoraceae</taxon>
        <taxon>Rhizophora</taxon>
    </lineage>
</organism>
<reference evidence="1" key="1">
    <citation type="submission" date="2018-02" db="EMBL/GenBank/DDBJ databases">
        <title>Rhizophora mucronata_Transcriptome.</title>
        <authorList>
            <person name="Meera S.P."/>
            <person name="Sreeshan A."/>
            <person name="Augustine A."/>
        </authorList>
    </citation>
    <scope>NUCLEOTIDE SEQUENCE</scope>
    <source>
        <tissue evidence="1">Leaf</tissue>
    </source>
</reference>
<dbReference type="AlphaFoldDB" id="A0A2P2Q015"/>
<accession>A0A2P2Q015</accession>
<dbReference type="EMBL" id="GGEC01079852">
    <property type="protein sequence ID" value="MBX60336.1"/>
    <property type="molecule type" value="Transcribed_RNA"/>
</dbReference>